<organism evidence="9 10">
    <name type="scientific">Coprinopsis marcescibilis</name>
    <name type="common">Agaric fungus</name>
    <name type="synonym">Psathyrella marcescibilis</name>
    <dbReference type="NCBI Taxonomy" id="230819"/>
    <lineage>
        <taxon>Eukaryota</taxon>
        <taxon>Fungi</taxon>
        <taxon>Dikarya</taxon>
        <taxon>Basidiomycota</taxon>
        <taxon>Agaricomycotina</taxon>
        <taxon>Agaricomycetes</taxon>
        <taxon>Agaricomycetidae</taxon>
        <taxon>Agaricales</taxon>
        <taxon>Agaricineae</taxon>
        <taxon>Psathyrellaceae</taxon>
        <taxon>Coprinopsis</taxon>
    </lineage>
</organism>
<protein>
    <recommendedName>
        <fullName evidence="7">Hydrophobin</fullName>
    </recommendedName>
</protein>
<accession>A0A5C3L2Y9</accession>
<sequence>MQFKVLIALTLASVCLAAPSGGTPPATPPTPPPPSTPPPAPGQCNTGPVQCCNSVQRADSEAASKLLALLGIVVQDLSIPIGLTCSPISVIGLPGNSCSSQPVCCTNNSFNGVVAIGCTPININL</sequence>
<feature type="signal peptide" evidence="7">
    <location>
        <begin position="1"/>
        <end position="17"/>
    </location>
</feature>
<evidence type="ECO:0000256" key="3">
    <source>
        <dbReference type="ARBA" id="ARBA00022512"/>
    </source>
</evidence>
<evidence type="ECO:0000256" key="6">
    <source>
        <dbReference type="ARBA" id="ARBA00023157"/>
    </source>
</evidence>
<feature type="chain" id="PRO_5022994775" description="Hydrophobin" evidence="7">
    <location>
        <begin position="18"/>
        <end position="125"/>
    </location>
</feature>
<dbReference type="InterPro" id="IPR019778">
    <property type="entry name" value="Class_I_Hydrophobin_CS"/>
</dbReference>
<comment type="subcellular location">
    <subcellularLocation>
        <location evidence="1 7">Secreted</location>
        <location evidence="1 7">Cell wall</location>
    </subcellularLocation>
</comment>
<dbReference type="EMBL" id="ML210169">
    <property type="protein sequence ID" value="TFK26942.1"/>
    <property type="molecule type" value="Genomic_DNA"/>
</dbReference>
<comment type="similarity">
    <text evidence="2 7">Belongs to the fungal hydrophobin family.</text>
</comment>
<name>A0A5C3L2Y9_COPMA</name>
<proteinExistence type="inferred from homology"/>
<dbReference type="GO" id="GO:0009277">
    <property type="term" value="C:fungal-type cell wall"/>
    <property type="evidence" value="ECO:0007669"/>
    <property type="project" value="InterPro"/>
</dbReference>
<dbReference type="OrthoDB" id="4225815at2759"/>
<feature type="compositionally biased region" description="Pro residues" evidence="8">
    <location>
        <begin position="25"/>
        <end position="41"/>
    </location>
</feature>
<dbReference type="Pfam" id="PF01185">
    <property type="entry name" value="Hydrophobin"/>
    <property type="match status" value="1"/>
</dbReference>
<dbReference type="GO" id="GO:0005199">
    <property type="term" value="F:structural constituent of cell wall"/>
    <property type="evidence" value="ECO:0007669"/>
    <property type="project" value="InterPro"/>
</dbReference>
<dbReference type="InterPro" id="IPR001338">
    <property type="entry name" value="Class_I_Hydrophobin"/>
</dbReference>
<evidence type="ECO:0000313" key="10">
    <source>
        <dbReference type="Proteomes" id="UP000307440"/>
    </source>
</evidence>
<evidence type="ECO:0000256" key="2">
    <source>
        <dbReference type="ARBA" id="ARBA00010446"/>
    </source>
</evidence>
<evidence type="ECO:0000256" key="5">
    <source>
        <dbReference type="ARBA" id="ARBA00022729"/>
    </source>
</evidence>
<dbReference type="PROSITE" id="PS00956">
    <property type="entry name" value="HYDROPHOBIN"/>
    <property type="match status" value="1"/>
</dbReference>
<dbReference type="CDD" id="cd23507">
    <property type="entry name" value="hydrophobin_I"/>
    <property type="match status" value="1"/>
</dbReference>
<gene>
    <name evidence="9" type="ORF">FA15DRAFT_692811</name>
</gene>
<feature type="region of interest" description="Disordered" evidence="8">
    <location>
        <begin position="22"/>
        <end position="44"/>
    </location>
</feature>
<dbReference type="SMART" id="SM00075">
    <property type="entry name" value="HYDRO"/>
    <property type="match status" value="1"/>
</dbReference>
<keyword evidence="3 7" id="KW-0134">Cell wall</keyword>
<evidence type="ECO:0000256" key="7">
    <source>
        <dbReference type="RuleBase" id="RU365009"/>
    </source>
</evidence>
<dbReference type="AlphaFoldDB" id="A0A5C3L2Y9"/>
<evidence type="ECO:0000256" key="1">
    <source>
        <dbReference type="ARBA" id="ARBA00004191"/>
    </source>
</evidence>
<keyword evidence="4 7" id="KW-0964">Secreted</keyword>
<dbReference type="STRING" id="230819.A0A5C3L2Y9"/>
<dbReference type="Proteomes" id="UP000307440">
    <property type="component" value="Unassembled WGS sequence"/>
</dbReference>
<keyword evidence="5 7" id="KW-0732">Signal</keyword>
<keyword evidence="10" id="KW-1185">Reference proteome</keyword>
<keyword evidence="6 7" id="KW-1015">Disulfide bond</keyword>
<evidence type="ECO:0000256" key="4">
    <source>
        <dbReference type="ARBA" id="ARBA00022525"/>
    </source>
</evidence>
<evidence type="ECO:0000256" key="8">
    <source>
        <dbReference type="SAM" id="MobiDB-lite"/>
    </source>
</evidence>
<evidence type="ECO:0000313" key="9">
    <source>
        <dbReference type="EMBL" id="TFK26942.1"/>
    </source>
</evidence>
<reference evidence="9 10" key="1">
    <citation type="journal article" date="2019" name="Nat. Ecol. Evol.">
        <title>Megaphylogeny resolves global patterns of mushroom evolution.</title>
        <authorList>
            <person name="Varga T."/>
            <person name="Krizsan K."/>
            <person name="Foldi C."/>
            <person name="Dima B."/>
            <person name="Sanchez-Garcia M."/>
            <person name="Sanchez-Ramirez S."/>
            <person name="Szollosi G.J."/>
            <person name="Szarkandi J.G."/>
            <person name="Papp V."/>
            <person name="Albert L."/>
            <person name="Andreopoulos W."/>
            <person name="Angelini C."/>
            <person name="Antonin V."/>
            <person name="Barry K.W."/>
            <person name="Bougher N.L."/>
            <person name="Buchanan P."/>
            <person name="Buyck B."/>
            <person name="Bense V."/>
            <person name="Catcheside P."/>
            <person name="Chovatia M."/>
            <person name="Cooper J."/>
            <person name="Damon W."/>
            <person name="Desjardin D."/>
            <person name="Finy P."/>
            <person name="Geml J."/>
            <person name="Haridas S."/>
            <person name="Hughes K."/>
            <person name="Justo A."/>
            <person name="Karasinski D."/>
            <person name="Kautmanova I."/>
            <person name="Kiss B."/>
            <person name="Kocsube S."/>
            <person name="Kotiranta H."/>
            <person name="LaButti K.M."/>
            <person name="Lechner B.E."/>
            <person name="Liimatainen K."/>
            <person name="Lipzen A."/>
            <person name="Lukacs Z."/>
            <person name="Mihaltcheva S."/>
            <person name="Morgado L.N."/>
            <person name="Niskanen T."/>
            <person name="Noordeloos M.E."/>
            <person name="Ohm R.A."/>
            <person name="Ortiz-Santana B."/>
            <person name="Ovrebo C."/>
            <person name="Racz N."/>
            <person name="Riley R."/>
            <person name="Savchenko A."/>
            <person name="Shiryaev A."/>
            <person name="Soop K."/>
            <person name="Spirin V."/>
            <person name="Szebenyi C."/>
            <person name="Tomsovsky M."/>
            <person name="Tulloss R.E."/>
            <person name="Uehling J."/>
            <person name="Grigoriev I.V."/>
            <person name="Vagvolgyi C."/>
            <person name="Papp T."/>
            <person name="Martin F.M."/>
            <person name="Miettinen O."/>
            <person name="Hibbett D.S."/>
            <person name="Nagy L.G."/>
        </authorList>
    </citation>
    <scope>NUCLEOTIDE SEQUENCE [LARGE SCALE GENOMIC DNA]</scope>
    <source>
        <strain evidence="9 10">CBS 121175</strain>
    </source>
</reference>